<proteinExistence type="predicted"/>
<feature type="transmembrane region" description="Helical" evidence="1">
    <location>
        <begin position="142"/>
        <end position="169"/>
    </location>
</feature>
<feature type="transmembrane region" description="Helical" evidence="1">
    <location>
        <begin position="206"/>
        <end position="232"/>
    </location>
</feature>
<feature type="transmembrane region" description="Helical" evidence="1">
    <location>
        <begin position="97"/>
        <end position="121"/>
    </location>
</feature>
<dbReference type="HOGENOM" id="CLU_899044_0_0_5"/>
<dbReference type="Proteomes" id="UP000001096">
    <property type="component" value="Unassembled WGS sequence"/>
</dbReference>
<dbReference type="eggNOG" id="ENOG5033A46">
    <property type="taxonomic scope" value="Bacteria"/>
</dbReference>
<evidence type="ECO:0000313" key="4">
    <source>
        <dbReference type="Proteomes" id="UP000001096"/>
    </source>
</evidence>
<protein>
    <recommendedName>
        <fullName evidence="2">GYF domain-containing protein</fullName>
    </recommendedName>
</protein>
<dbReference type="InterPro" id="IPR025640">
    <property type="entry name" value="GYF_2"/>
</dbReference>
<keyword evidence="1" id="KW-1133">Transmembrane helix</keyword>
<sequence length="292" mass="32560">MPGRSWFVAAGDKQEGPYSEDEFRDLIARGSVRADTYVWADGMQDWKYAGDIPGLLSTGVAPPAIPRPGASLPSANGDPSGGTFSINIGIWEMLGRALVFVIGFLLVIPAPWVAASFYGWIVSRIHVPQRGYLGFSGKPLDIWYVFVGLALMTYVGGASGIPYLSYLLFPVQAYLSWMTVRWLTANITSEGRPLQLSFDGSPWIYIGWYLLMAVSFISIIGWAWVVVYWMRWICANISGTHRAISFNATGLEVLWRTLVFSIGSVLIIPIPWVMSWYTRWYVSQFSASERLA</sequence>
<evidence type="ECO:0000256" key="1">
    <source>
        <dbReference type="SAM" id="Phobius"/>
    </source>
</evidence>
<feature type="transmembrane region" description="Helical" evidence="1">
    <location>
        <begin position="253"/>
        <end position="274"/>
    </location>
</feature>
<keyword evidence="1" id="KW-0812">Transmembrane</keyword>
<organism evidence="3 4">
    <name type="scientific">Afipia broomeae ATCC 49717</name>
    <dbReference type="NCBI Taxonomy" id="883078"/>
    <lineage>
        <taxon>Bacteria</taxon>
        <taxon>Pseudomonadati</taxon>
        <taxon>Pseudomonadota</taxon>
        <taxon>Alphaproteobacteria</taxon>
        <taxon>Hyphomicrobiales</taxon>
        <taxon>Nitrobacteraceae</taxon>
        <taxon>Afipia</taxon>
    </lineage>
</organism>
<comment type="caution">
    <text evidence="3">The sequence shown here is derived from an EMBL/GenBank/DDBJ whole genome shotgun (WGS) entry which is preliminary data.</text>
</comment>
<feature type="domain" description="GYF" evidence="2">
    <location>
        <begin position="6"/>
        <end position="55"/>
    </location>
</feature>
<name>K8NZP8_9BRAD</name>
<keyword evidence="1" id="KW-0472">Membrane</keyword>
<dbReference type="AlphaFoldDB" id="K8NZP8"/>
<dbReference type="RefSeq" id="WP_006023281.1">
    <property type="nucleotide sequence ID" value="NZ_KB375284.1"/>
</dbReference>
<dbReference type="Pfam" id="PF14237">
    <property type="entry name" value="GYF_2"/>
    <property type="match status" value="1"/>
</dbReference>
<gene>
    <name evidence="3" type="ORF">HMPREF9695_04576</name>
</gene>
<evidence type="ECO:0000313" key="3">
    <source>
        <dbReference type="EMBL" id="EKS34666.1"/>
    </source>
</evidence>
<evidence type="ECO:0000259" key="2">
    <source>
        <dbReference type="Pfam" id="PF14237"/>
    </source>
</evidence>
<reference evidence="3 4" key="1">
    <citation type="submission" date="2012-04" db="EMBL/GenBank/DDBJ databases">
        <title>The Genome Sequence of Afipia broomeae ATCC 49717.</title>
        <authorList>
            <consortium name="The Broad Institute Genome Sequencing Platform"/>
            <person name="Earl A."/>
            <person name="Ward D."/>
            <person name="Feldgarden M."/>
            <person name="Gevers D."/>
            <person name="Huys G."/>
            <person name="Walker B."/>
            <person name="Young S.K."/>
            <person name="Zeng Q."/>
            <person name="Gargeya S."/>
            <person name="Fitzgerald M."/>
            <person name="Haas B."/>
            <person name="Abouelleil A."/>
            <person name="Alvarado L."/>
            <person name="Arachchi H.M."/>
            <person name="Berlin A."/>
            <person name="Chapman S.B."/>
            <person name="Goldberg J."/>
            <person name="Griggs A."/>
            <person name="Gujja S."/>
            <person name="Hansen M."/>
            <person name="Howarth C."/>
            <person name="Imamovic A."/>
            <person name="Larimer J."/>
            <person name="McCowen C."/>
            <person name="Montmayeur A."/>
            <person name="Murphy C."/>
            <person name="Neiman D."/>
            <person name="Pearson M."/>
            <person name="Priest M."/>
            <person name="Roberts A."/>
            <person name="Saif S."/>
            <person name="Shea T."/>
            <person name="Sisk P."/>
            <person name="Sykes S."/>
            <person name="Wortman J."/>
            <person name="Nusbaum C."/>
            <person name="Birren B."/>
        </authorList>
    </citation>
    <scope>NUCLEOTIDE SEQUENCE [LARGE SCALE GENOMIC DNA]</scope>
    <source>
        <strain evidence="3 4">ATCC 49717</strain>
    </source>
</reference>
<accession>K8NZP8</accession>
<dbReference type="PATRIC" id="fig|883078.3.peg.4724"/>
<dbReference type="EMBL" id="AGWX01000005">
    <property type="protein sequence ID" value="EKS34666.1"/>
    <property type="molecule type" value="Genomic_DNA"/>
</dbReference>
<keyword evidence="4" id="KW-1185">Reference proteome</keyword>